<proteinExistence type="predicted"/>
<feature type="transmembrane region" description="Helical" evidence="2">
    <location>
        <begin position="330"/>
        <end position="354"/>
    </location>
</feature>
<accession>A0A6M0JUB6</accession>
<dbReference type="Proteomes" id="UP000483379">
    <property type="component" value="Unassembled WGS sequence"/>
</dbReference>
<dbReference type="PANTHER" id="PTHR32309:SF13">
    <property type="entry name" value="FERRIC ENTEROBACTIN TRANSPORT PROTEIN FEPE"/>
    <property type="match status" value="1"/>
</dbReference>
<name>A0A6M0JUB6_9GAMM</name>
<organism evidence="3 4">
    <name type="scientific">Thiorhodococcus minor</name>
    <dbReference type="NCBI Taxonomy" id="57489"/>
    <lineage>
        <taxon>Bacteria</taxon>
        <taxon>Pseudomonadati</taxon>
        <taxon>Pseudomonadota</taxon>
        <taxon>Gammaproteobacteria</taxon>
        <taxon>Chromatiales</taxon>
        <taxon>Chromatiaceae</taxon>
        <taxon>Thiorhodococcus</taxon>
    </lineage>
</organism>
<dbReference type="PANTHER" id="PTHR32309">
    <property type="entry name" value="TYROSINE-PROTEIN KINASE"/>
    <property type="match status" value="1"/>
</dbReference>
<keyword evidence="2" id="KW-1133">Transmembrane helix</keyword>
<dbReference type="InterPro" id="IPR050445">
    <property type="entry name" value="Bact_polysacc_biosynth/exp"/>
</dbReference>
<evidence type="ECO:0000256" key="2">
    <source>
        <dbReference type="SAM" id="Phobius"/>
    </source>
</evidence>
<keyword evidence="2" id="KW-0812">Transmembrane</keyword>
<keyword evidence="2" id="KW-0472">Membrane</keyword>
<keyword evidence="1" id="KW-0175">Coiled coil</keyword>
<feature type="transmembrane region" description="Helical" evidence="2">
    <location>
        <begin position="9"/>
        <end position="27"/>
    </location>
</feature>
<evidence type="ECO:0000313" key="4">
    <source>
        <dbReference type="Proteomes" id="UP000483379"/>
    </source>
</evidence>
<feature type="coiled-coil region" evidence="1">
    <location>
        <begin position="162"/>
        <end position="233"/>
    </location>
</feature>
<sequence>MNILRKQPIWALVLTAIVAAILYWGGLATDRYVSRAHVVLLSAEISQPRAGLAAILPGPGGNDLLMLRDYMLSTDMLAQLDAALHLRDHYSSETIDWLSRLSSPRVATEEFHRYFLSRVSVVLDEYAQVLRIGAQAYDPATARRIVELMLDLGEAHMNAMGHRLAEEQVSFIEVQVTELRERMVKASNQLLSYQNTHGLVSPTGTVESVSSVIAGLENELAKLEARKAALSASQSESSPEMMRLSSEIRGMRRQIDVERSRLARSSGDALNRLSAEYELLRLQSEFASELYSTALTALETTRVEAARSLKQVSILQAPTNPEYPTRPRRVYNITVFALMSVLAGLILHLLLAIIRDHKD</sequence>
<evidence type="ECO:0000256" key="1">
    <source>
        <dbReference type="SAM" id="Coils"/>
    </source>
</evidence>
<dbReference type="GO" id="GO:0005886">
    <property type="term" value="C:plasma membrane"/>
    <property type="evidence" value="ECO:0007669"/>
    <property type="project" value="TreeGrafter"/>
</dbReference>
<reference evidence="3 4" key="1">
    <citation type="submission" date="2020-02" db="EMBL/GenBank/DDBJ databases">
        <title>Genome sequences of Thiorhodococcus mannitoliphagus and Thiorhodococcus minor, purple sulfur photosynthetic bacteria in the gammaproteobacterial family, Chromatiaceae.</title>
        <authorList>
            <person name="Aviles F.A."/>
            <person name="Meyer T.E."/>
            <person name="Kyndt J.A."/>
        </authorList>
    </citation>
    <scope>NUCLEOTIDE SEQUENCE [LARGE SCALE GENOMIC DNA]</scope>
    <source>
        <strain evidence="3 4">DSM 11518</strain>
    </source>
</reference>
<dbReference type="AlphaFoldDB" id="A0A6M0JUB6"/>
<gene>
    <name evidence="3" type="ORF">G3446_04290</name>
</gene>
<evidence type="ECO:0000313" key="3">
    <source>
        <dbReference type="EMBL" id="NEV61126.1"/>
    </source>
</evidence>
<keyword evidence="4" id="KW-1185">Reference proteome</keyword>
<comment type="caution">
    <text evidence="3">The sequence shown here is derived from an EMBL/GenBank/DDBJ whole genome shotgun (WGS) entry which is preliminary data.</text>
</comment>
<protein>
    <submittedName>
        <fullName evidence="3">Chain-length determining protein</fullName>
    </submittedName>
</protein>
<dbReference type="GO" id="GO:0004713">
    <property type="term" value="F:protein tyrosine kinase activity"/>
    <property type="evidence" value="ECO:0007669"/>
    <property type="project" value="TreeGrafter"/>
</dbReference>
<dbReference type="RefSeq" id="WP_164451172.1">
    <property type="nucleotide sequence ID" value="NZ_JAAIJQ010000008.1"/>
</dbReference>
<dbReference type="EMBL" id="JAAIJQ010000008">
    <property type="protein sequence ID" value="NEV61126.1"/>
    <property type="molecule type" value="Genomic_DNA"/>
</dbReference>